<dbReference type="Gene3D" id="4.10.1080.10">
    <property type="entry name" value="TSP type-3 repeat"/>
    <property type="match status" value="1"/>
</dbReference>
<sequence>MAWGTFQRQIFAPILFAAVLLSISIESHATTMAAMTGPLGPGVTYTDSSTPVIVKAAQGGQPNTIVYMPPGSPARGSQFGPYTYEHGFICIGPPEDGPRQFHSCLNDAGLTWNTQNAGGTGGPDDREVREHAAALGSDFEEMAELIAPEAIPNTVLQTGPSRNGGMRTAYIRSNGINELGPDDPFYLVGFKEIGFWSEVNNMDNWSRGDPNLFEVRDLAHIWHMHNPTSIWGSMTVPNHRLIWITAGPSNYGPFIPFSIDDPYIHEAFKDSSYESSIISNPYTHEEIAEIEDLIMAPDGAVMGDIREIQRRIVERLPIIPGAVLLTSSSLPDGNVLENYSASLSAYGGAKPYSWHLVDGALPPGLLLADGVISGLPIDDGLYPFTIEVMDANGNSARRELSIKLSDPESTLLEARFDSGNDGFVYQDDSFRGTSQPVYAAGVWQPAGGTSGGALEVILGGMDNATIQDMSGGWQRSFSLDVPTELILSFRYKLSQSPFYAGNELVQLMLNLDGELVGLGSDDFLTQQQAGDNAQTDQWHSVEINLGNLAVGEHSLIVGAYSDRKSDLNQTSTLRFDDLMLVYANRRPQAQISASRTLGAIPMDVGFSSSGSIDTDGTIESYLWNFGDGNSSSDADPLHIFETPGLYSATLTVTDDQGATDSATLTIEVAEEEDVDPPSEPANLSATPIKSDRIQLSWDASTDNTGVAGYRIFRDAIEIADIQETSYLDQALSPATLYDYWVISYDAWGNESTEAMLAVTTGDAPTLATLSLTPTTLLVEVGGTRQFDAQGTDQYGDPITETYSWSLTGGGTLNQSGYFYAETVGEFTLTAASGGVSASAALTIIPFNDPPVARNSSVTTDEDQPVSASLDVEDVDNEQLNYHLLTAPSMGTLELNPSTGAFIYTPALNEHGSDSFTFKADDGEKESGIATVSLTITSVNDAPQIVQGEQLNMAASEDTPASLNLSATDVDGDVLSWSIQTPPEQGSASVDADGLVSYTPVADASGTAQFVVEVSDGSLSDRITIDVTITAVNDAPTVSGASLTTDEDQPASGTLSGADIDSEALSYRISRQPTLGSVTLVAETGVFTYTPTADAHGSDSFAFVVSDGEVESEPAEIAITISPVNDAPQIVQGEQLNMAASEDTPASLNLSATDVDGDALSWSLPTPPEQGSASVDADGLVSYTPAADASGTAQFVVEVSDGSLSDRITIDVTITAVNDAPTVSGASLTTDEDQPASGTLSGADIDSEALSYRISRQPTLGSVTLVAETGAFTYTPTADAHGSDSFAFVVSDGEVESEPAEIAITINPVNDAPQITLGEQTTIATAEDTPLSLALSASDVDGDTLSWSIQTPPGQGSATIDASGLVRYTPNPDVNGTDELQVRVIDPNGAVDSITIRILIGIENDTPRATSASLTTDEDRPLVGTLIASDPDGDPLRFIILTPPSTGSLALDEQSGAFTFTPSPNLHASDSFSFKVNDGMLDSSPAIVRIDIRSINDRPTVSGTRLNLVEDGVASGRLQASDADGDRLLYTLVAEPAKGALSLDGATGEFSYTPAAHANGDDSFSFKVSDGQFDSEIAQVEIHINSINDAPLASAASLEIDEDGAIQGTLVASDADGDALSYRLMSQPTKGSLRLDSSSGEFSYTPKTNLNGRDSFSFKVSDGRLESAVATVKISIKAVNDRPLLQRGINGLVLKQGESRRIRFVVRDADLDDEHSFTITESSLGKVEFDANQMSFTASQVGSETLQVRVSDTAGASNTLDLKITVNSAEIADANGDGLSDEQAQQQGLDPAAENADSDADGVPDAQELGDPEHPSDRDGDGIIDALEVGLEASQDSTSLAFRIPAPTAERLGLPALQGQAITIASSDGQRLIAHSSGETGLPILNEEQGVEDNRHRFPLGIFDFSVEAPNGSARVVFSFPEGVDLPADAVVRKLDTNNQWQDYPYATIDHASRTLTLELTDNDGWDRDPAVGVIRDPVGLAVAEEGTSTQATSSGGESGGGGSIGPLFGLLLLLLPGVQSRRRRG</sequence>
<dbReference type="OrthoDB" id="5242130at2"/>
<dbReference type="Gene3D" id="2.60.40.2810">
    <property type="match status" value="2"/>
</dbReference>
<dbReference type="SUPFAM" id="SSF49313">
    <property type="entry name" value="Cadherin-like"/>
    <property type="match status" value="2"/>
</dbReference>
<dbReference type="PROSITE" id="PS00018">
    <property type="entry name" value="EF_HAND_1"/>
    <property type="match status" value="1"/>
</dbReference>
<proteinExistence type="predicted"/>
<dbReference type="InterPro" id="IPR002126">
    <property type="entry name" value="Cadherin-like_dom"/>
</dbReference>
<feature type="domain" description="PKD" evidence="3">
    <location>
        <begin position="587"/>
        <end position="668"/>
    </location>
</feature>
<dbReference type="InterPro" id="IPR053784">
    <property type="entry name" value="Choice_anch_U_dom"/>
</dbReference>
<feature type="domain" description="Fibronectin type-III" evidence="5">
    <location>
        <begin position="679"/>
        <end position="763"/>
    </location>
</feature>
<name>A0A0T5YZV2_9GAMM</name>
<keyword evidence="7" id="KW-1185">Reference proteome</keyword>
<gene>
    <name evidence="6" type="ORF">Ga0074115_13140</name>
</gene>
<feature type="domain" description="Cadherin" evidence="4">
    <location>
        <begin position="1591"/>
        <end position="1684"/>
    </location>
</feature>
<feature type="region of interest" description="Disordered" evidence="1">
    <location>
        <begin position="1773"/>
        <end position="1821"/>
    </location>
</feature>
<dbReference type="NCBIfam" id="NF012211">
    <property type="entry name" value="tand_rpt_95"/>
    <property type="match status" value="9"/>
</dbReference>
<dbReference type="CDD" id="cd00146">
    <property type="entry name" value="PKD"/>
    <property type="match status" value="1"/>
</dbReference>
<dbReference type="Pfam" id="PF18911">
    <property type="entry name" value="PKD_4"/>
    <property type="match status" value="1"/>
</dbReference>
<dbReference type="SUPFAM" id="SSF49299">
    <property type="entry name" value="PKD domain"/>
    <property type="match status" value="1"/>
</dbReference>
<dbReference type="SMART" id="SM00736">
    <property type="entry name" value="CADG"/>
    <property type="match status" value="3"/>
</dbReference>
<dbReference type="PANTHER" id="PTHR45739:SF8">
    <property type="entry name" value="FRAS1-RELATED EXTRACELLULAR MATRIX PROTEIN 1"/>
    <property type="match status" value="1"/>
</dbReference>
<dbReference type="GO" id="GO:0016020">
    <property type="term" value="C:membrane"/>
    <property type="evidence" value="ECO:0007669"/>
    <property type="project" value="InterPro"/>
</dbReference>
<feature type="compositionally biased region" description="Basic and acidic residues" evidence="1">
    <location>
        <begin position="1810"/>
        <end position="1820"/>
    </location>
</feature>
<dbReference type="EMBL" id="LDXT01000066">
    <property type="protein sequence ID" value="KRT56091.1"/>
    <property type="molecule type" value="Genomic_DNA"/>
</dbReference>
<feature type="domain" description="Cadherin" evidence="4">
    <location>
        <begin position="1131"/>
        <end position="1222"/>
    </location>
</feature>
<dbReference type="Gene3D" id="2.60.40.3440">
    <property type="match status" value="5"/>
</dbReference>
<organism evidence="6 7">
    <name type="scientific">endosymbiont of Ridgeia piscesae</name>
    <dbReference type="NCBI Taxonomy" id="54398"/>
    <lineage>
        <taxon>Bacteria</taxon>
        <taxon>Pseudomonadati</taxon>
        <taxon>Pseudomonadota</taxon>
        <taxon>Gammaproteobacteria</taxon>
        <taxon>sulfur-oxidizing symbionts</taxon>
    </lineage>
</organism>
<dbReference type="Gene3D" id="2.60.40.10">
    <property type="entry name" value="Immunoglobulins"/>
    <property type="match status" value="5"/>
</dbReference>
<dbReference type="InterPro" id="IPR022409">
    <property type="entry name" value="PKD/Chitinase_dom"/>
</dbReference>
<evidence type="ECO:0000256" key="1">
    <source>
        <dbReference type="SAM" id="MobiDB-lite"/>
    </source>
</evidence>
<dbReference type="SMART" id="SM00112">
    <property type="entry name" value="CA"/>
    <property type="match status" value="6"/>
</dbReference>
<feature type="chain" id="PRO_5006667200" evidence="2">
    <location>
        <begin position="30"/>
        <end position="2025"/>
    </location>
</feature>
<dbReference type="PANTHER" id="PTHR45739">
    <property type="entry name" value="MATRIX PROTEIN, PUTATIVE-RELATED"/>
    <property type="match status" value="1"/>
</dbReference>
<dbReference type="InterPro" id="IPR015919">
    <property type="entry name" value="Cadherin-like_sf"/>
</dbReference>
<dbReference type="Proteomes" id="UP000051634">
    <property type="component" value="Unassembled WGS sequence"/>
</dbReference>
<evidence type="ECO:0000313" key="6">
    <source>
        <dbReference type="EMBL" id="KRT56091.1"/>
    </source>
</evidence>
<dbReference type="PATRIC" id="fig|54398.3.peg.1975"/>
<dbReference type="InterPro" id="IPR000601">
    <property type="entry name" value="PKD_dom"/>
</dbReference>
<dbReference type="InterPro" id="IPR051561">
    <property type="entry name" value="FRAS1_ECM"/>
</dbReference>
<feature type="domain" description="Cadherin" evidence="4">
    <location>
        <begin position="851"/>
        <end position="944"/>
    </location>
</feature>
<dbReference type="Pfam" id="PF05345">
    <property type="entry name" value="He_PIG"/>
    <property type="match status" value="1"/>
</dbReference>
<evidence type="ECO:0000313" key="7">
    <source>
        <dbReference type="Proteomes" id="UP000051634"/>
    </source>
</evidence>
<dbReference type="InterPro" id="IPR013783">
    <property type="entry name" value="Ig-like_fold"/>
</dbReference>
<dbReference type="SMART" id="SM00089">
    <property type="entry name" value="PKD"/>
    <property type="match status" value="1"/>
</dbReference>
<evidence type="ECO:0000259" key="3">
    <source>
        <dbReference type="PROSITE" id="PS50093"/>
    </source>
</evidence>
<dbReference type="InterPro" id="IPR006644">
    <property type="entry name" value="Cadg"/>
</dbReference>
<dbReference type="SUPFAM" id="SSF49265">
    <property type="entry name" value="Fibronectin type III"/>
    <property type="match status" value="1"/>
</dbReference>
<evidence type="ECO:0000256" key="2">
    <source>
        <dbReference type="SAM" id="SignalP"/>
    </source>
</evidence>
<dbReference type="Pfam" id="PF17963">
    <property type="entry name" value="Big_9"/>
    <property type="match status" value="9"/>
</dbReference>
<dbReference type="CDD" id="cd11304">
    <property type="entry name" value="Cadherin_repeat"/>
    <property type="match status" value="4"/>
</dbReference>
<dbReference type="GO" id="GO:0005509">
    <property type="term" value="F:calcium ion binding"/>
    <property type="evidence" value="ECO:0007669"/>
    <property type="project" value="InterPro"/>
</dbReference>
<dbReference type="InterPro" id="IPR028974">
    <property type="entry name" value="TSP_type-3_rpt"/>
</dbReference>
<feature type="region of interest" description="Disordered" evidence="1">
    <location>
        <begin position="1222"/>
        <end position="1241"/>
    </location>
</feature>
<dbReference type="PROSITE" id="PS50268">
    <property type="entry name" value="CADHERIN_2"/>
    <property type="match status" value="4"/>
</dbReference>
<dbReference type="SUPFAM" id="SSF103647">
    <property type="entry name" value="TSP type-3 repeat"/>
    <property type="match status" value="1"/>
</dbReference>
<dbReference type="PROSITE" id="PS50853">
    <property type="entry name" value="FN3"/>
    <property type="match status" value="1"/>
</dbReference>
<evidence type="ECO:0000259" key="5">
    <source>
        <dbReference type="PROSITE" id="PS50853"/>
    </source>
</evidence>
<dbReference type="PROSITE" id="PS50093">
    <property type="entry name" value="PKD"/>
    <property type="match status" value="1"/>
</dbReference>
<reference evidence="6 7" key="1">
    <citation type="submission" date="2015-11" db="EMBL/GenBank/DDBJ databases">
        <title>The genome of Candidatus Endoriftia persephone in Ridgeia piscesae and population structure of the North Eastern Pacific vestimentiferan symbionts.</title>
        <authorList>
            <person name="Perez M."/>
            <person name="Juniper K.S."/>
        </authorList>
    </citation>
    <scope>NUCLEOTIDE SEQUENCE [LARGE SCALE GENOMIC DNA]</scope>
    <source>
        <strain evidence="6">Ind11</strain>
    </source>
</reference>
<dbReference type="InterPro" id="IPR003961">
    <property type="entry name" value="FN3_dom"/>
</dbReference>
<dbReference type="Gene3D" id="2.60.40.1080">
    <property type="match status" value="1"/>
</dbReference>
<dbReference type="InterPro" id="IPR035986">
    <property type="entry name" value="PKD_dom_sf"/>
</dbReference>
<dbReference type="GO" id="GO:0009653">
    <property type="term" value="P:anatomical structure morphogenesis"/>
    <property type="evidence" value="ECO:0007669"/>
    <property type="project" value="TreeGrafter"/>
</dbReference>
<protein>
    <submittedName>
        <fullName evidence="6">PKD repeat</fullName>
    </submittedName>
</protein>
<dbReference type="SMART" id="SM00060">
    <property type="entry name" value="FN3"/>
    <property type="match status" value="3"/>
</dbReference>
<dbReference type="InterPro" id="IPR036116">
    <property type="entry name" value="FN3_sf"/>
</dbReference>
<keyword evidence="2" id="KW-0732">Signal</keyword>
<accession>A0A0T5YZV2</accession>
<dbReference type="GO" id="GO:0007156">
    <property type="term" value="P:homophilic cell adhesion via plasma membrane adhesion molecules"/>
    <property type="evidence" value="ECO:0007669"/>
    <property type="project" value="InterPro"/>
</dbReference>
<feature type="region of interest" description="Disordered" evidence="1">
    <location>
        <begin position="1037"/>
        <end position="1056"/>
    </location>
</feature>
<dbReference type="InterPro" id="IPR018247">
    <property type="entry name" value="EF_Hand_1_Ca_BS"/>
</dbReference>
<evidence type="ECO:0000259" key="4">
    <source>
        <dbReference type="PROSITE" id="PS50268"/>
    </source>
</evidence>
<feature type="signal peptide" evidence="2">
    <location>
        <begin position="1"/>
        <end position="29"/>
    </location>
</feature>
<comment type="caution">
    <text evidence="6">The sequence shown here is derived from an EMBL/GenBank/DDBJ whole genome shotgun (WGS) entry which is preliminary data.</text>
</comment>
<dbReference type="CDD" id="cd00063">
    <property type="entry name" value="FN3"/>
    <property type="match status" value="1"/>
</dbReference>
<dbReference type="NCBIfam" id="NF041766">
    <property type="entry name" value="choice_anch_U"/>
    <property type="match status" value="1"/>
</dbReference>
<feature type="domain" description="Cadherin" evidence="4">
    <location>
        <begin position="946"/>
        <end position="1037"/>
    </location>
</feature>